<comment type="subcellular location">
    <subcellularLocation>
        <location evidence="1">Membrane</location>
    </subcellularLocation>
</comment>
<feature type="domain" description="POTRA" evidence="6">
    <location>
        <begin position="223"/>
        <end position="286"/>
    </location>
</feature>
<accession>A0AAE3TCW1</accession>
<dbReference type="Gene3D" id="3.10.20.310">
    <property type="entry name" value="membrane protein fhac"/>
    <property type="match status" value="2"/>
</dbReference>
<dbReference type="EMBL" id="JARGDL010000012">
    <property type="protein sequence ID" value="MDF1612345.1"/>
    <property type="molecule type" value="Genomic_DNA"/>
</dbReference>
<keyword evidence="8" id="KW-1185">Reference proteome</keyword>
<evidence type="ECO:0000256" key="4">
    <source>
        <dbReference type="ARBA" id="ARBA00023136"/>
    </source>
</evidence>
<dbReference type="InterPro" id="IPR010827">
    <property type="entry name" value="BamA/TamA_POTRA"/>
</dbReference>
<evidence type="ECO:0000256" key="3">
    <source>
        <dbReference type="ARBA" id="ARBA00022692"/>
    </source>
</evidence>
<dbReference type="InterPro" id="IPR039910">
    <property type="entry name" value="D15-like"/>
</dbReference>
<sequence>MRLILVKTIVLFFVINSVSISQEKKFELTKINFVGNNSISTSNLLSIIYSKESPNWVSQLLNKFSSIGGKPIYFDSLLIASDIQAIKSYYQSKGYFKTKVKANYVINTKKNEAELNFIIDEREPAFIKSFMVKGFEWIAAEYREYLLDYIQRDTNRVYEDAIIEQKNNYTLTYLRDRGYMLIKAEKPLITIDTIKNKVEILLSYNAGKRYKISNIFTTRTGKGFDKIDDELLYELVSIKPGSWYSHADIQRGQVRLYRTNLFTSSIINSIISDTVGNTVPLNINVDIGLMHELSPEIIMNNEDNTFNLGTALNFVRKNFLGGARKLTASTSIAAQNISEFIKKPSFADSSFYGYADARISLEQPFIFGYPISTKLESYFTLQKRRNEYNSTLYGGKVSFDFELPYNVYLNSLNMYFNVEHSEYLYKREYLVNIAANYFELKEGLSLKTADSLANYFVDNQLKSRSFNSTNQLLGLNFGANKTDDFLYPTNGYSLSFVLEEANSIAYLFSKIFNTNFERPLSFKTIITSTFYPQIYNSKTNVFGIKFKVGKIFTYRGNQADISINQRLYAGGSNSIRGWGTRQLVPKNPLLNLTNITQEDLDAFLIKGAVTGGFILMEGSFESRHKFLDKLGAVLFIDYGNTWNDYNEVRIDQIAVAAGFGFRFYSDFIPFRIDFGFKAYDPQDQRSFFKKKIWGELLQFHIGIGEAF</sequence>
<dbReference type="Pfam" id="PF01103">
    <property type="entry name" value="Omp85"/>
    <property type="match status" value="1"/>
</dbReference>
<feature type="domain" description="POTRA" evidence="6">
    <location>
        <begin position="29"/>
        <end position="122"/>
    </location>
</feature>
<name>A0AAE3TCW1_9BACT</name>
<dbReference type="GO" id="GO:0019867">
    <property type="term" value="C:outer membrane"/>
    <property type="evidence" value="ECO:0007669"/>
    <property type="project" value="InterPro"/>
</dbReference>
<evidence type="ECO:0000256" key="1">
    <source>
        <dbReference type="ARBA" id="ARBA00004370"/>
    </source>
</evidence>
<proteinExistence type="predicted"/>
<protein>
    <submittedName>
        <fullName evidence="7">BamA/TamA family outer membrane protein</fullName>
    </submittedName>
</protein>
<dbReference type="Proteomes" id="UP001221302">
    <property type="component" value="Unassembled WGS sequence"/>
</dbReference>
<dbReference type="AlphaFoldDB" id="A0AAE3TCW1"/>
<dbReference type="Gene3D" id="2.40.160.50">
    <property type="entry name" value="membrane protein fhac: a member of the omp85/tpsb transporter family"/>
    <property type="match status" value="1"/>
</dbReference>
<dbReference type="PANTHER" id="PTHR12815:SF18">
    <property type="entry name" value="SORTING AND ASSEMBLY MACHINERY COMPONENT 50 HOMOLOG"/>
    <property type="match status" value="1"/>
</dbReference>
<reference evidence="7" key="1">
    <citation type="submission" date="2023-03" db="EMBL/GenBank/DDBJ databases">
        <title>Stygiobacter electus gen. nov., sp. nov., facultatively anaerobic thermotolerant bacterium of the class Ignavibacteria from a well of Yessentuki mineral water deposit.</title>
        <authorList>
            <person name="Podosokorskaya O.A."/>
            <person name="Elcheninov A.G."/>
            <person name="Petrova N.F."/>
            <person name="Zavarzina D.G."/>
            <person name="Kublanov I.V."/>
            <person name="Merkel A.Y."/>
        </authorList>
    </citation>
    <scope>NUCLEOTIDE SEQUENCE</scope>
    <source>
        <strain evidence="7">09-Me</strain>
    </source>
</reference>
<evidence type="ECO:0000313" key="8">
    <source>
        <dbReference type="Proteomes" id="UP001221302"/>
    </source>
</evidence>
<evidence type="ECO:0000313" key="7">
    <source>
        <dbReference type="EMBL" id="MDF1612345.1"/>
    </source>
</evidence>
<evidence type="ECO:0000259" key="5">
    <source>
        <dbReference type="Pfam" id="PF01103"/>
    </source>
</evidence>
<dbReference type="InterPro" id="IPR000184">
    <property type="entry name" value="Bac_surfAg_D15"/>
</dbReference>
<keyword evidence="2" id="KW-1134">Transmembrane beta strand</keyword>
<feature type="domain" description="Bacterial surface antigen (D15)" evidence="5">
    <location>
        <begin position="318"/>
        <end position="707"/>
    </location>
</feature>
<dbReference type="PANTHER" id="PTHR12815">
    <property type="entry name" value="SORTING AND ASSEMBLY MACHINERY SAMM50 PROTEIN FAMILY MEMBER"/>
    <property type="match status" value="1"/>
</dbReference>
<gene>
    <name evidence="7" type="ORF">P0M35_09295</name>
</gene>
<dbReference type="RefSeq" id="WP_321536115.1">
    <property type="nucleotide sequence ID" value="NZ_JARGDL010000012.1"/>
</dbReference>
<evidence type="ECO:0000256" key="2">
    <source>
        <dbReference type="ARBA" id="ARBA00022452"/>
    </source>
</evidence>
<keyword evidence="4" id="KW-0472">Membrane</keyword>
<organism evidence="7 8">
    <name type="scientific">Stygiobacter electus</name>
    <dbReference type="NCBI Taxonomy" id="3032292"/>
    <lineage>
        <taxon>Bacteria</taxon>
        <taxon>Pseudomonadati</taxon>
        <taxon>Ignavibacteriota</taxon>
        <taxon>Ignavibacteria</taxon>
        <taxon>Ignavibacteriales</taxon>
        <taxon>Melioribacteraceae</taxon>
        <taxon>Stygiobacter</taxon>
    </lineage>
</organism>
<keyword evidence="3" id="KW-0812">Transmembrane</keyword>
<evidence type="ECO:0000259" key="6">
    <source>
        <dbReference type="Pfam" id="PF07244"/>
    </source>
</evidence>
<dbReference type="Pfam" id="PF07244">
    <property type="entry name" value="POTRA"/>
    <property type="match status" value="2"/>
</dbReference>
<comment type="caution">
    <text evidence="7">The sequence shown here is derived from an EMBL/GenBank/DDBJ whole genome shotgun (WGS) entry which is preliminary data.</text>
</comment>